<protein>
    <submittedName>
        <fullName evidence="5">Bacterioferritin</fullName>
    </submittedName>
</protein>
<accession>A0A1M7GJC1</accession>
<dbReference type="AlphaFoldDB" id="A0A1M7GJC1"/>
<evidence type="ECO:0000313" key="6">
    <source>
        <dbReference type="Proteomes" id="UP000184280"/>
    </source>
</evidence>
<reference evidence="5 6" key="1">
    <citation type="submission" date="2016-11" db="EMBL/GenBank/DDBJ databases">
        <authorList>
            <person name="Jaros S."/>
            <person name="Januszkiewicz K."/>
            <person name="Wedrychowicz H."/>
        </authorList>
    </citation>
    <scope>NUCLEOTIDE SEQUENCE [LARGE SCALE GENOMIC DNA]</scope>
    <source>
        <strain evidence="5 6">BPI-34</strain>
    </source>
</reference>
<evidence type="ECO:0000313" key="5">
    <source>
        <dbReference type="EMBL" id="SHM16235.1"/>
    </source>
</evidence>
<dbReference type="InterPro" id="IPR008331">
    <property type="entry name" value="Ferritin_DPS_dom"/>
</dbReference>
<keyword evidence="3" id="KW-0408">Iron</keyword>
<evidence type="ECO:0000256" key="1">
    <source>
        <dbReference type="ARBA" id="ARBA00008093"/>
    </source>
</evidence>
<dbReference type="GO" id="GO:0006879">
    <property type="term" value="P:intracellular iron ion homeostasis"/>
    <property type="evidence" value="ECO:0007669"/>
    <property type="project" value="UniProtKB-KW"/>
</dbReference>
<dbReference type="PRINTS" id="PR00601">
    <property type="entry name" value="BACFERRITIN"/>
</dbReference>
<dbReference type="InterPro" id="IPR009078">
    <property type="entry name" value="Ferritin-like_SF"/>
</dbReference>
<feature type="domain" description="Ferritin-like diiron" evidence="4">
    <location>
        <begin position="1"/>
        <end position="144"/>
    </location>
</feature>
<name>A0A1M7GJC1_XYLRU</name>
<dbReference type="Proteomes" id="UP000184280">
    <property type="component" value="Unassembled WGS sequence"/>
</dbReference>
<dbReference type="GO" id="GO:0006826">
    <property type="term" value="P:iron ion transport"/>
    <property type="evidence" value="ECO:0007669"/>
    <property type="project" value="InterPro"/>
</dbReference>
<dbReference type="InterPro" id="IPR009040">
    <property type="entry name" value="Ferritin-like_diiron"/>
</dbReference>
<organism evidence="5 6">
    <name type="scientific">Xylanibacter ruminicola</name>
    <name type="common">Prevotella ruminicola</name>
    <dbReference type="NCBI Taxonomy" id="839"/>
    <lineage>
        <taxon>Bacteria</taxon>
        <taxon>Pseudomonadati</taxon>
        <taxon>Bacteroidota</taxon>
        <taxon>Bacteroidia</taxon>
        <taxon>Bacteroidales</taxon>
        <taxon>Prevotellaceae</taxon>
        <taxon>Xylanibacter</taxon>
    </lineage>
</organism>
<dbReference type="GO" id="GO:0008199">
    <property type="term" value="F:ferric iron binding"/>
    <property type="evidence" value="ECO:0007669"/>
    <property type="project" value="InterPro"/>
</dbReference>
<sequence>MTKEEALKQFAQLGAVWFGNSKQHFAFSAYCRLQGWNKLADKWKEEAEEEWDEAEEVLQRLVELGCKPAELQEAMKTQEFPFYDDPKQQIESDYEPTAVKQLSDLAAAFADDYPTQKLIQKWIDGEKDHMDWEAQYLNYIEKLGYENFLTAMM</sequence>
<evidence type="ECO:0000256" key="2">
    <source>
        <dbReference type="ARBA" id="ARBA00022434"/>
    </source>
</evidence>
<keyword evidence="2" id="KW-0409">Iron storage</keyword>
<dbReference type="SUPFAM" id="SSF47240">
    <property type="entry name" value="Ferritin-like"/>
    <property type="match status" value="1"/>
</dbReference>
<evidence type="ECO:0000259" key="4">
    <source>
        <dbReference type="PROSITE" id="PS50905"/>
    </source>
</evidence>
<proteinExistence type="inferred from homology"/>
<dbReference type="InterPro" id="IPR002024">
    <property type="entry name" value="Bacterioferritin"/>
</dbReference>
<dbReference type="OrthoDB" id="9800505at2"/>
<dbReference type="InterPro" id="IPR012347">
    <property type="entry name" value="Ferritin-like"/>
</dbReference>
<dbReference type="EMBL" id="FRCJ01000002">
    <property type="protein sequence ID" value="SHM16235.1"/>
    <property type="molecule type" value="Genomic_DNA"/>
</dbReference>
<dbReference type="Pfam" id="PF00210">
    <property type="entry name" value="Ferritin"/>
    <property type="match status" value="1"/>
</dbReference>
<dbReference type="PROSITE" id="PS50905">
    <property type="entry name" value="FERRITIN_LIKE"/>
    <property type="match status" value="1"/>
</dbReference>
<gene>
    <name evidence="5" type="ORF">SAMN04488494_1485</name>
</gene>
<comment type="similarity">
    <text evidence="1">Belongs to the bacterioferritin family.</text>
</comment>
<dbReference type="Gene3D" id="1.20.1260.10">
    <property type="match status" value="1"/>
</dbReference>
<dbReference type="RefSeq" id="WP_073044067.1">
    <property type="nucleotide sequence ID" value="NZ_FRCJ01000002.1"/>
</dbReference>
<evidence type="ECO:0000256" key="3">
    <source>
        <dbReference type="ARBA" id="ARBA00023004"/>
    </source>
</evidence>